<dbReference type="Proteomes" id="UP000440578">
    <property type="component" value="Unassembled WGS sequence"/>
</dbReference>
<reference evidence="8 9" key="1">
    <citation type="submission" date="2019-07" db="EMBL/GenBank/DDBJ databases">
        <title>Draft genome assembly of a fouling barnacle, Amphibalanus amphitrite (Darwin, 1854): The first reference genome for Thecostraca.</title>
        <authorList>
            <person name="Kim W."/>
        </authorList>
    </citation>
    <scope>NUCLEOTIDE SEQUENCE [LARGE SCALE GENOMIC DNA]</scope>
    <source>
        <strain evidence="8">SNU_AA5</strain>
        <tissue evidence="8">Soma without cirri and trophi</tissue>
    </source>
</reference>
<evidence type="ECO:0000256" key="3">
    <source>
        <dbReference type="ARBA" id="ARBA00022801"/>
    </source>
</evidence>
<dbReference type="InterPro" id="IPR027417">
    <property type="entry name" value="P-loop_NTPase"/>
</dbReference>
<dbReference type="GO" id="GO:0003924">
    <property type="term" value="F:GTPase activity"/>
    <property type="evidence" value="ECO:0007669"/>
    <property type="project" value="InterPro"/>
</dbReference>
<evidence type="ECO:0000259" key="7">
    <source>
        <dbReference type="Pfam" id="PF01926"/>
    </source>
</evidence>
<evidence type="ECO:0000256" key="4">
    <source>
        <dbReference type="ARBA" id="ARBA00023134"/>
    </source>
</evidence>
<feature type="compositionally biased region" description="Basic and acidic residues" evidence="6">
    <location>
        <begin position="509"/>
        <end position="522"/>
    </location>
</feature>
<comment type="caution">
    <text evidence="8">The sequence shown here is derived from an EMBL/GenBank/DDBJ whole genome shotgun (WGS) entry which is preliminary data.</text>
</comment>
<dbReference type="PANTHER" id="PTHR45709">
    <property type="entry name" value="LARGE SUBUNIT GTPASE 1 HOMOLOG-RELATED"/>
    <property type="match status" value="1"/>
</dbReference>
<dbReference type="EMBL" id="VIIS01001847">
    <property type="protein sequence ID" value="KAF0291961.1"/>
    <property type="molecule type" value="Genomic_DNA"/>
</dbReference>
<organism evidence="8 9">
    <name type="scientific">Amphibalanus amphitrite</name>
    <name type="common">Striped barnacle</name>
    <name type="synonym">Balanus amphitrite</name>
    <dbReference type="NCBI Taxonomy" id="1232801"/>
    <lineage>
        <taxon>Eukaryota</taxon>
        <taxon>Metazoa</taxon>
        <taxon>Ecdysozoa</taxon>
        <taxon>Arthropoda</taxon>
        <taxon>Crustacea</taxon>
        <taxon>Multicrustacea</taxon>
        <taxon>Cirripedia</taxon>
        <taxon>Thoracica</taxon>
        <taxon>Thoracicalcarea</taxon>
        <taxon>Balanomorpha</taxon>
        <taxon>Balanoidea</taxon>
        <taxon>Balanidae</taxon>
        <taxon>Amphibalaninae</taxon>
        <taxon>Amphibalanus</taxon>
    </lineage>
</organism>
<evidence type="ECO:0000313" key="9">
    <source>
        <dbReference type="Proteomes" id="UP000440578"/>
    </source>
</evidence>
<gene>
    <name evidence="8" type="primary">lsg1</name>
    <name evidence="8" type="ORF">FJT64_010022</name>
</gene>
<keyword evidence="9" id="KW-1185">Reference proteome</keyword>
<accession>A0A6A4VRV5</accession>
<dbReference type="AlphaFoldDB" id="A0A6A4VRV5"/>
<keyword evidence="1" id="KW-0963">Cytoplasm</keyword>
<proteinExistence type="predicted"/>
<dbReference type="Gene3D" id="3.40.50.300">
    <property type="entry name" value="P-loop containing nucleotide triphosphate hydrolases"/>
    <property type="match status" value="1"/>
</dbReference>
<feature type="compositionally biased region" description="Gly residues" evidence="6">
    <location>
        <begin position="290"/>
        <end position="299"/>
    </location>
</feature>
<keyword evidence="3" id="KW-0378">Hydrolase</keyword>
<dbReference type="OrthoDB" id="61815at2759"/>
<dbReference type="InterPro" id="IPR043358">
    <property type="entry name" value="GNL1-like"/>
</dbReference>
<dbReference type="GO" id="GO:0005829">
    <property type="term" value="C:cytosol"/>
    <property type="evidence" value="ECO:0007669"/>
    <property type="project" value="TreeGrafter"/>
</dbReference>
<keyword evidence="4" id="KW-0342">GTP-binding</keyword>
<feature type="region of interest" description="Disordered" evidence="6">
    <location>
        <begin position="211"/>
        <end position="304"/>
    </location>
</feature>
<dbReference type="Pfam" id="PF01926">
    <property type="entry name" value="MMR_HSR1"/>
    <property type="match status" value="1"/>
</dbReference>
<feature type="compositionally biased region" description="Basic residues" evidence="6">
    <location>
        <begin position="582"/>
        <end position="599"/>
    </location>
</feature>
<evidence type="ECO:0000256" key="5">
    <source>
        <dbReference type="ARBA" id="ARBA00040145"/>
    </source>
</evidence>
<evidence type="ECO:0000256" key="6">
    <source>
        <dbReference type="SAM" id="MobiDB-lite"/>
    </source>
</evidence>
<dbReference type="SUPFAM" id="SSF52540">
    <property type="entry name" value="P-loop containing nucleoside triphosphate hydrolases"/>
    <property type="match status" value="1"/>
</dbReference>
<dbReference type="GO" id="GO:0005525">
    <property type="term" value="F:GTP binding"/>
    <property type="evidence" value="ECO:0007669"/>
    <property type="project" value="UniProtKB-KW"/>
</dbReference>
<feature type="domain" description="G" evidence="7">
    <location>
        <begin position="329"/>
        <end position="384"/>
    </location>
</feature>
<dbReference type="PRINTS" id="PR00326">
    <property type="entry name" value="GTP1OBG"/>
</dbReference>
<evidence type="ECO:0000313" key="8">
    <source>
        <dbReference type="EMBL" id="KAF0291961.1"/>
    </source>
</evidence>
<sequence>MLNSSVLVKIRVIYLSAMPPKKPNLGKSLVKDRFKGKRKRRVGGDESSRHTTEVGDGYDWNKINLRSVTEETSIDEFLNTAQLAGTEFVAEKLNITFVNPKGQIGIPSAEELHKIKELQRENIALLQIPRRPAWDETTSAAELHAAEELAFLEWRRQLAQLQEARGLTLTPYERNLEFWRQLWPWADYFNDTGIKAAFFSALNEADAPPATIAEEPEEPTEESEEEDSEGEGESSEKEEAESDSEEEGSVSEGRADGPPPLSAWPAASDQSESTDVTEDASEPTGDGTDDGGGGGGGGFTSPRLLPREELIGLLKTVHAGRRRTEGVATIGFVGYPNVGKSSTINALLQAKKVSVSATPGKTKHFQTLHIDSELILCDCPGLVMPSFLSTKAEMVVWGVLPIDQMRDHVPPVNLVAHLMPRPVLERTYGLMLPLPREGEQPDRPPTAEELLNAYGYMRGFMTARGLPDNPRSARVILKDFVRGKLLYCLAPPGRDQEQFNKWPLEAPRERAAGQRPPQEKMVKPNKPTADAVDSSFFSAVQSKAHSRDHLGVQRVDGCASAVPVSDEPVSESASTTSTVKPWRVKGGKRPKKGKLRRVYRHLDDV</sequence>
<feature type="compositionally biased region" description="Acidic residues" evidence="6">
    <location>
        <begin position="214"/>
        <end position="249"/>
    </location>
</feature>
<protein>
    <recommendedName>
        <fullName evidence="5">Large subunit GTPase 1 homolog</fullName>
    </recommendedName>
</protein>
<feature type="region of interest" description="Disordered" evidence="6">
    <location>
        <begin position="509"/>
        <end position="529"/>
    </location>
</feature>
<evidence type="ECO:0000256" key="1">
    <source>
        <dbReference type="ARBA" id="ARBA00022490"/>
    </source>
</evidence>
<dbReference type="InterPro" id="IPR006073">
    <property type="entry name" value="GTP-bd"/>
</dbReference>
<dbReference type="PANTHER" id="PTHR45709:SF2">
    <property type="entry name" value="LARGE SUBUNIT GTPASE 1 HOMOLOG"/>
    <property type="match status" value="1"/>
</dbReference>
<name>A0A6A4VRV5_AMPAM</name>
<evidence type="ECO:0000256" key="2">
    <source>
        <dbReference type="ARBA" id="ARBA00022741"/>
    </source>
</evidence>
<feature type="region of interest" description="Disordered" evidence="6">
    <location>
        <begin position="561"/>
        <end position="605"/>
    </location>
</feature>
<keyword evidence="2" id="KW-0547">Nucleotide-binding</keyword>
<dbReference type="GO" id="GO:0000054">
    <property type="term" value="P:ribosomal subunit export from nucleus"/>
    <property type="evidence" value="ECO:0007669"/>
    <property type="project" value="TreeGrafter"/>
</dbReference>